<evidence type="ECO:0000256" key="3">
    <source>
        <dbReference type="ARBA" id="ARBA00023002"/>
    </source>
</evidence>
<dbReference type="EC" id="1.6.5.-" evidence="6"/>
<dbReference type="Pfam" id="PF02525">
    <property type="entry name" value="Flavodoxin_2"/>
    <property type="match status" value="1"/>
</dbReference>
<dbReference type="AlphaFoldDB" id="A0A290WXT1"/>
<comment type="similarity">
    <text evidence="6">Belongs to the azoreductase type 1 family.</text>
</comment>
<dbReference type="InterPro" id="IPR050104">
    <property type="entry name" value="FMN-dep_NADH:Q_OxRdtase_AzoR1"/>
</dbReference>
<dbReference type="Gene3D" id="3.40.50.360">
    <property type="match status" value="1"/>
</dbReference>
<dbReference type="GO" id="GO:0010181">
    <property type="term" value="F:FMN binding"/>
    <property type="evidence" value="ECO:0007669"/>
    <property type="project" value="UniProtKB-UniRule"/>
</dbReference>
<dbReference type="Proteomes" id="UP000218437">
    <property type="component" value="Chromosome"/>
</dbReference>
<feature type="binding site" evidence="6">
    <location>
        <begin position="81"/>
        <end position="84"/>
    </location>
    <ligand>
        <name>FMN</name>
        <dbReference type="ChEBI" id="CHEBI:58210"/>
    </ligand>
</feature>
<comment type="cofactor">
    <cofactor evidence="6">
        <name>FMN</name>
        <dbReference type="ChEBI" id="CHEBI:58210"/>
    </cofactor>
    <text evidence="6">Binds 1 FMN per subunit.</text>
</comment>
<keyword evidence="9" id="KW-1185">Reference proteome</keyword>
<dbReference type="InterPro" id="IPR023048">
    <property type="entry name" value="NADH:quinone_OxRdtase_FMN_depd"/>
</dbReference>
<comment type="subunit">
    <text evidence="6">Homodimer.</text>
</comment>
<keyword evidence="3 6" id="KW-0560">Oxidoreductase</keyword>
<comment type="catalytic activity">
    <reaction evidence="6">
        <text>2 a quinone + NADH + H(+) = 2 a 1,4-benzosemiquinone + NAD(+)</text>
        <dbReference type="Rhea" id="RHEA:65952"/>
        <dbReference type="ChEBI" id="CHEBI:15378"/>
        <dbReference type="ChEBI" id="CHEBI:57540"/>
        <dbReference type="ChEBI" id="CHEBI:57945"/>
        <dbReference type="ChEBI" id="CHEBI:132124"/>
        <dbReference type="ChEBI" id="CHEBI:134225"/>
    </reaction>
</comment>
<dbReference type="HAMAP" id="MF_01216">
    <property type="entry name" value="Azoreductase_type1"/>
    <property type="match status" value="1"/>
</dbReference>
<accession>A0A290WXT1</accession>
<dbReference type="GO" id="GO:0016655">
    <property type="term" value="F:oxidoreductase activity, acting on NAD(P)H, quinone or similar compound as acceptor"/>
    <property type="evidence" value="ECO:0007669"/>
    <property type="project" value="InterPro"/>
</dbReference>
<dbReference type="EMBL" id="CP023422">
    <property type="protein sequence ID" value="ATD61702.1"/>
    <property type="molecule type" value="Genomic_DNA"/>
</dbReference>
<sequence>MNILHIDSSILGEHSISRQLSAAIVARLQAAAPGATVHYRDLAAQPLPQFTAAPSATEGEALSAALEQVLAADVIVIGAPMYNFAIPSQLKSWLDALAVPGKTFQYGANGPEGLLGSKRVIIASTRGGYYGADTPMAALEHQESHLRAFLGFLGITQLEIVRAEGVKVSDAARAQALAGAFEQIGALQAA</sequence>
<protein>
    <recommendedName>
        <fullName evidence="6">FMN dependent NADH:quinone oxidoreductase</fullName>
        <ecNumber evidence="6">1.6.5.-</ecNumber>
    </recommendedName>
    <alternativeName>
        <fullName evidence="6">Azo-dye reductase</fullName>
    </alternativeName>
    <alternativeName>
        <fullName evidence="6">FMN-dependent NADH-azo compound oxidoreductase</fullName>
    </alternativeName>
    <alternativeName>
        <fullName evidence="6">FMN-dependent NADH-azoreductase</fullName>
        <ecNumber evidence="6">1.7.1.17</ecNumber>
    </alternativeName>
</protein>
<organism evidence="8 9">
    <name type="scientific">Janthinobacterium svalbardensis</name>
    <dbReference type="NCBI Taxonomy" id="368607"/>
    <lineage>
        <taxon>Bacteria</taxon>
        <taxon>Pseudomonadati</taxon>
        <taxon>Pseudomonadota</taxon>
        <taxon>Betaproteobacteria</taxon>
        <taxon>Burkholderiales</taxon>
        <taxon>Oxalobacteraceae</taxon>
        <taxon>Janthinobacterium</taxon>
    </lineage>
</organism>
<evidence type="ECO:0000259" key="7">
    <source>
        <dbReference type="Pfam" id="PF02525"/>
    </source>
</evidence>
<reference evidence="8 9" key="1">
    <citation type="submission" date="2017-09" db="EMBL/GenBank/DDBJ databases">
        <title>Complete genome sequence of Janthinobacterium svalbardensis PAMC 27463.</title>
        <authorList>
            <person name="Cho Y.-J."/>
            <person name="Cho A."/>
            <person name="Kim O.-S."/>
            <person name="Lee J.-I."/>
        </authorList>
    </citation>
    <scope>NUCLEOTIDE SEQUENCE [LARGE SCALE GENOMIC DNA]</scope>
    <source>
        <strain evidence="8 9">PAMC 27463</strain>
    </source>
</reference>
<dbReference type="PANTHER" id="PTHR43741">
    <property type="entry name" value="FMN-DEPENDENT NADH-AZOREDUCTASE 1"/>
    <property type="match status" value="1"/>
</dbReference>
<evidence type="ECO:0000256" key="2">
    <source>
        <dbReference type="ARBA" id="ARBA00022643"/>
    </source>
</evidence>
<evidence type="ECO:0000256" key="6">
    <source>
        <dbReference type="HAMAP-Rule" id="MF_01216"/>
    </source>
</evidence>
<evidence type="ECO:0000313" key="8">
    <source>
        <dbReference type="EMBL" id="ATD61702.1"/>
    </source>
</evidence>
<dbReference type="GO" id="GO:0009055">
    <property type="term" value="F:electron transfer activity"/>
    <property type="evidence" value="ECO:0007669"/>
    <property type="project" value="UniProtKB-UniRule"/>
</dbReference>
<comment type="catalytic activity">
    <reaction evidence="5">
        <text>N,N-dimethyl-1,4-phenylenediamine + anthranilate + 2 NAD(+) = 2-(4-dimethylaminophenyl)diazenylbenzoate + 2 NADH + 2 H(+)</text>
        <dbReference type="Rhea" id="RHEA:55872"/>
        <dbReference type="ChEBI" id="CHEBI:15378"/>
        <dbReference type="ChEBI" id="CHEBI:15783"/>
        <dbReference type="ChEBI" id="CHEBI:16567"/>
        <dbReference type="ChEBI" id="CHEBI:57540"/>
        <dbReference type="ChEBI" id="CHEBI:57945"/>
        <dbReference type="ChEBI" id="CHEBI:71579"/>
        <dbReference type="EC" id="1.7.1.17"/>
    </reaction>
    <physiologicalReaction direction="right-to-left" evidence="5">
        <dbReference type="Rhea" id="RHEA:55874"/>
    </physiologicalReaction>
</comment>
<proteinExistence type="inferred from homology"/>
<dbReference type="RefSeq" id="WP_096235707.1">
    <property type="nucleotide sequence ID" value="NZ_CP023422.1"/>
</dbReference>
<dbReference type="InterPro" id="IPR029039">
    <property type="entry name" value="Flavoprotein-like_sf"/>
</dbReference>
<keyword evidence="1 6" id="KW-0285">Flavoprotein</keyword>
<name>A0A290WXT1_9BURK</name>
<gene>
    <name evidence="6" type="primary">azoR</name>
    <name evidence="8" type="ORF">CNX70_17195</name>
</gene>
<evidence type="ECO:0000256" key="5">
    <source>
        <dbReference type="ARBA" id="ARBA00048542"/>
    </source>
</evidence>
<dbReference type="GO" id="GO:0016652">
    <property type="term" value="F:oxidoreductase activity, acting on NAD(P)H as acceptor"/>
    <property type="evidence" value="ECO:0007669"/>
    <property type="project" value="UniProtKB-UniRule"/>
</dbReference>
<dbReference type="EC" id="1.7.1.17" evidence="6"/>
<feature type="binding site" evidence="6">
    <location>
        <begin position="125"/>
        <end position="128"/>
    </location>
    <ligand>
        <name>FMN</name>
        <dbReference type="ChEBI" id="CHEBI:58210"/>
    </ligand>
</feature>
<feature type="domain" description="Flavodoxin-like fold" evidence="7">
    <location>
        <begin position="1"/>
        <end position="185"/>
    </location>
</feature>
<keyword evidence="2 6" id="KW-0288">FMN</keyword>
<comment type="function">
    <text evidence="6">Quinone reductase that provides resistance to thiol-specific stress caused by electrophilic quinones.</text>
</comment>
<keyword evidence="4 6" id="KW-0520">NAD</keyword>
<evidence type="ECO:0000256" key="1">
    <source>
        <dbReference type="ARBA" id="ARBA00022630"/>
    </source>
</evidence>
<evidence type="ECO:0000256" key="4">
    <source>
        <dbReference type="ARBA" id="ARBA00023027"/>
    </source>
</evidence>
<dbReference type="KEGG" id="jsv:CNX70_17195"/>
<dbReference type="SUPFAM" id="SSF52218">
    <property type="entry name" value="Flavoproteins"/>
    <property type="match status" value="1"/>
</dbReference>
<evidence type="ECO:0000313" key="9">
    <source>
        <dbReference type="Proteomes" id="UP000218437"/>
    </source>
</evidence>
<dbReference type="InterPro" id="IPR003680">
    <property type="entry name" value="Flavodoxin_fold"/>
</dbReference>
<feature type="binding site" evidence="6">
    <location>
        <position position="9"/>
    </location>
    <ligand>
        <name>FMN</name>
        <dbReference type="ChEBI" id="CHEBI:58210"/>
    </ligand>
</feature>
<feature type="binding site" evidence="6">
    <location>
        <begin position="15"/>
        <end position="17"/>
    </location>
    <ligand>
        <name>FMN</name>
        <dbReference type="ChEBI" id="CHEBI:58210"/>
    </ligand>
</feature>
<dbReference type="PANTHER" id="PTHR43741:SF4">
    <property type="entry name" value="FMN-DEPENDENT NADH:QUINONE OXIDOREDUCTASE"/>
    <property type="match status" value="1"/>
</dbReference>
<comment type="function">
    <text evidence="6">Also exhibits azoreductase activity. Catalyzes the reductive cleavage of the azo bond in aromatic azo compounds to the corresponding amines.</text>
</comment>